<dbReference type="InterPro" id="IPR012677">
    <property type="entry name" value="Nucleotide-bd_a/b_plait_sf"/>
</dbReference>
<keyword evidence="1" id="KW-0694">RNA-binding</keyword>
<dbReference type="GO" id="GO:0003723">
    <property type="term" value="F:RNA binding"/>
    <property type="evidence" value="ECO:0007669"/>
    <property type="project" value="UniProtKB-KW"/>
</dbReference>
<reference evidence="3 4" key="1">
    <citation type="submission" date="2010-08" db="EMBL/GenBank/DDBJ databases">
        <title>Complete sequence of Clostridium cellulovorans 743B.</title>
        <authorList>
            <consortium name="US DOE Joint Genome Institute"/>
            <person name="Lucas S."/>
            <person name="Copeland A."/>
            <person name="Lapidus A."/>
            <person name="Cheng J.-F."/>
            <person name="Bruce D."/>
            <person name="Goodwin L."/>
            <person name="Pitluck S."/>
            <person name="Chertkov O."/>
            <person name="Detter J.C."/>
            <person name="Han C."/>
            <person name="Tapia R."/>
            <person name="Land M."/>
            <person name="Hauser L."/>
            <person name="Chang Y.-J."/>
            <person name="Jeffries C."/>
            <person name="Kyrpides N."/>
            <person name="Ivanova N."/>
            <person name="Mikhailova N."/>
            <person name="Hemme C.L."/>
            <person name="Woyke T."/>
        </authorList>
    </citation>
    <scope>NUCLEOTIDE SEQUENCE [LARGE SCALE GENOMIC DNA]</scope>
    <source>
        <strain evidence="4">ATCC 35296 / DSM 3052 / OCM 3 / 743B</strain>
    </source>
</reference>
<dbReference type="PANTHER" id="PTHR13633:SF3">
    <property type="entry name" value="MITOCHONDRIAL TRANSCRIPTION RESCUE FACTOR 1"/>
    <property type="match status" value="1"/>
</dbReference>
<proteinExistence type="predicted"/>
<evidence type="ECO:0000259" key="2">
    <source>
        <dbReference type="Pfam" id="PF17774"/>
    </source>
</evidence>
<dbReference type="KEGG" id="ccb:Clocel_1762"/>
<dbReference type="PROSITE" id="PS50889">
    <property type="entry name" value="S4"/>
    <property type="match status" value="1"/>
</dbReference>
<dbReference type="eggNOG" id="COG2302">
    <property type="taxonomic scope" value="Bacteria"/>
</dbReference>
<dbReference type="InterPro" id="IPR040591">
    <property type="entry name" value="RqcP2_RBD"/>
</dbReference>
<dbReference type="EMBL" id="CP002160">
    <property type="protein sequence ID" value="ADL51506.1"/>
    <property type="molecule type" value="Genomic_DNA"/>
</dbReference>
<evidence type="ECO:0000256" key="1">
    <source>
        <dbReference type="PROSITE-ProRule" id="PRU00182"/>
    </source>
</evidence>
<keyword evidence="4" id="KW-1185">Reference proteome</keyword>
<organism evidence="3 4">
    <name type="scientific">Clostridium cellulovorans (strain ATCC 35296 / DSM 3052 / OCM 3 / 743B)</name>
    <dbReference type="NCBI Taxonomy" id="573061"/>
    <lineage>
        <taxon>Bacteria</taxon>
        <taxon>Bacillati</taxon>
        <taxon>Bacillota</taxon>
        <taxon>Clostridia</taxon>
        <taxon>Eubacteriales</taxon>
        <taxon>Clostridiaceae</taxon>
        <taxon>Clostridium</taxon>
    </lineage>
</organism>
<name>D9SKL0_CLOC7</name>
<dbReference type="AlphaFoldDB" id="D9SKL0"/>
<dbReference type="Pfam" id="PF17774">
    <property type="entry name" value="YlmH_RBD"/>
    <property type="match status" value="1"/>
</dbReference>
<evidence type="ECO:0000313" key="3">
    <source>
        <dbReference type="EMBL" id="ADL51506.1"/>
    </source>
</evidence>
<dbReference type="SUPFAM" id="SSF55174">
    <property type="entry name" value="Alpha-L RNA-binding motif"/>
    <property type="match status" value="1"/>
</dbReference>
<gene>
    <name evidence="3" type="ordered locus">Clocel_1762</name>
</gene>
<sequence>MDKKRFLSLFNEEDKIEVSAIFDKIQLAEKTQGEIFLKEFYPPRIWRKVQDIQNEIYASIGTFGIFEHAERRMISFNCSSEYQMPVKVLLIKTSNKFQRVEHKDYLGSIMSLGIKRSKLGDLIVIDNLCYVPCTEDIASYIIDSISKIKNTPCKIEILSSYDNLPEYQYDELVITTTSLRVDSVVSGITGISRSKGLSALSSGGILLNYSAVYDKSKLVSTGDTLTLRTYGKFSIKEIIGETKSGRLKVKVLKFK</sequence>
<dbReference type="STRING" id="573061.Clocel_1762"/>
<evidence type="ECO:0000313" key="4">
    <source>
        <dbReference type="Proteomes" id="UP000002730"/>
    </source>
</evidence>
<protein>
    <submittedName>
        <fullName evidence="3">RNA binding protein</fullName>
    </submittedName>
</protein>
<dbReference type="Proteomes" id="UP000002730">
    <property type="component" value="Chromosome"/>
</dbReference>
<accession>D9SKL0</accession>
<dbReference type="HOGENOM" id="CLU_075687_1_0_9"/>
<dbReference type="PANTHER" id="PTHR13633">
    <property type="entry name" value="MITOCHONDRIAL TRANSCRIPTION RESCUE FACTOR 1"/>
    <property type="match status" value="1"/>
</dbReference>
<dbReference type="RefSeq" id="WP_010077281.1">
    <property type="nucleotide sequence ID" value="NC_014393.1"/>
</dbReference>
<dbReference type="Gene3D" id="3.30.70.330">
    <property type="match status" value="1"/>
</dbReference>
<dbReference type="OrthoDB" id="9812787at2"/>
<feature type="domain" description="Ribosome-associated protein quality control protein P2 RNA-binding" evidence="2">
    <location>
        <begin position="86"/>
        <end position="156"/>
    </location>
</feature>